<evidence type="ECO:0000313" key="2">
    <source>
        <dbReference type="EMBL" id="RFZ75727.1"/>
    </source>
</evidence>
<gene>
    <name evidence="2" type="ORF">DS742_27350</name>
</gene>
<evidence type="ECO:0000259" key="1">
    <source>
        <dbReference type="Pfam" id="PF03432"/>
    </source>
</evidence>
<dbReference type="EMBL" id="QOHO01000120">
    <property type="protein sequence ID" value="RFZ75727.1"/>
    <property type="molecule type" value="Genomic_DNA"/>
</dbReference>
<comment type="caution">
    <text evidence="2">The sequence shown here is derived from an EMBL/GenBank/DDBJ whole genome shotgun (WGS) entry which is preliminary data.</text>
</comment>
<organism evidence="2 3">
    <name type="scientific">Lacrimispora amygdalina</name>
    <dbReference type="NCBI Taxonomy" id="253257"/>
    <lineage>
        <taxon>Bacteria</taxon>
        <taxon>Bacillati</taxon>
        <taxon>Bacillota</taxon>
        <taxon>Clostridia</taxon>
        <taxon>Lachnospirales</taxon>
        <taxon>Lachnospiraceae</taxon>
        <taxon>Lacrimispora</taxon>
    </lineage>
</organism>
<dbReference type="AlphaFoldDB" id="A0A3E2N405"/>
<accession>A0A3E2N405</accession>
<evidence type="ECO:0000313" key="3">
    <source>
        <dbReference type="Proteomes" id="UP000260680"/>
    </source>
</evidence>
<dbReference type="RefSeq" id="WP_117420075.1">
    <property type="nucleotide sequence ID" value="NZ_QOHO01000120.1"/>
</dbReference>
<proteinExistence type="predicted"/>
<dbReference type="InterPro" id="IPR005094">
    <property type="entry name" value="Endonuclease_MobA/VirD2"/>
</dbReference>
<dbReference type="Pfam" id="PF03432">
    <property type="entry name" value="Relaxase"/>
    <property type="match status" value="1"/>
</dbReference>
<dbReference type="Proteomes" id="UP000260680">
    <property type="component" value="Unassembled WGS sequence"/>
</dbReference>
<reference evidence="2 3" key="1">
    <citation type="submission" date="2018-07" db="EMBL/GenBank/DDBJ databases">
        <title>New species, Clostridium PI-S10-A1B.</title>
        <authorList>
            <person name="Krishna G."/>
            <person name="Summeta K."/>
            <person name="Shikha S."/>
            <person name="Prabhu P.B."/>
            <person name="Suresh K."/>
        </authorList>
    </citation>
    <scope>NUCLEOTIDE SEQUENCE [LARGE SCALE GENOMIC DNA]</scope>
    <source>
        <strain evidence="2 3">PI-S10-A1B</strain>
    </source>
</reference>
<feature type="domain" description="MobA/VirD2-like nuclease" evidence="1">
    <location>
        <begin position="27"/>
        <end position="154"/>
    </location>
</feature>
<sequence>MAKIIFPQNPQKKNYRNPDAVKNLIHYILKKKKTPNTVIGALGVNGSSEKMMIEQMLFIQDYYRNCKGKRIIHFWISFADDENLKLDFADYRHIGYQIADFFENQHQVVFALHEDTDNAHIHFAVNPVNYCTGKKYHWQKADSRRLTSLMNQVVEQVVDQKNSA</sequence>
<dbReference type="OrthoDB" id="9762440at2"/>
<name>A0A3E2N405_9FIRM</name>
<protein>
    <recommendedName>
        <fullName evidence="1">MobA/VirD2-like nuclease domain-containing protein</fullName>
    </recommendedName>
</protein>